<dbReference type="EMBL" id="JBFAKC010000004">
    <property type="protein sequence ID" value="MEV0707991.1"/>
    <property type="molecule type" value="Genomic_DNA"/>
</dbReference>
<dbReference type="RefSeq" id="WP_355088628.1">
    <property type="nucleotide sequence ID" value="NZ_JBEXKW010000046.1"/>
</dbReference>
<dbReference type="PROSITE" id="PS00061">
    <property type="entry name" value="ADH_SHORT"/>
    <property type="match status" value="1"/>
</dbReference>
<evidence type="ECO:0000313" key="4">
    <source>
        <dbReference type="EMBL" id="MEV0707991.1"/>
    </source>
</evidence>
<dbReference type="InterPro" id="IPR002347">
    <property type="entry name" value="SDR_fam"/>
</dbReference>
<comment type="caution">
    <text evidence="4">The sequence shown here is derived from an EMBL/GenBank/DDBJ whole genome shotgun (WGS) entry which is preliminary data.</text>
</comment>
<dbReference type="Proteomes" id="UP001551695">
    <property type="component" value="Unassembled WGS sequence"/>
</dbReference>
<comment type="similarity">
    <text evidence="1">Belongs to the short-chain dehydrogenases/reductases (SDR) family.</text>
</comment>
<dbReference type="InterPro" id="IPR020904">
    <property type="entry name" value="Sc_DH/Rdtase_CS"/>
</dbReference>
<dbReference type="Pfam" id="PF13561">
    <property type="entry name" value="adh_short_C2"/>
    <property type="match status" value="1"/>
</dbReference>
<dbReference type="PRINTS" id="PR00081">
    <property type="entry name" value="GDHRDH"/>
</dbReference>
<keyword evidence="2" id="KW-0560">Oxidoreductase</keyword>
<organism evidence="4 5">
    <name type="scientific">Nocardia aurea</name>
    <dbReference type="NCBI Taxonomy" id="2144174"/>
    <lineage>
        <taxon>Bacteria</taxon>
        <taxon>Bacillati</taxon>
        <taxon>Actinomycetota</taxon>
        <taxon>Actinomycetes</taxon>
        <taxon>Mycobacteriales</taxon>
        <taxon>Nocardiaceae</taxon>
        <taxon>Nocardia</taxon>
    </lineage>
</organism>
<accession>A0ABV3FRD9</accession>
<proteinExistence type="inferred from homology"/>
<evidence type="ECO:0000256" key="1">
    <source>
        <dbReference type="ARBA" id="ARBA00006484"/>
    </source>
</evidence>
<protein>
    <submittedName>
        <fullName evidence="4">SDR family oxidoreductase</fullName>
    </submittedName>
</protein>
<dbReference type="PANTHER" id="PTHR48107">
    <property type="entry name" value="NADPH-DEPENDENT ALDEHYDE REDUCTASE-LIKE PROTEIN, CHLOROPLASTIC-RELATED"/>
    <property type="match status" value="1"/>
</dbReference>
<gene>
    <name evidence="4" type="ORF">AB0I48_10535</name>
</gene>
<keyword evidence="5" id="KW-1185">Reference proteome</keyword>
<dbReference type="PANTHER" id="PTHR48107:SF7">
    <property type="entry name" value="RE15974P"/>
    <property type="match status" value="1"/>
</dbReference>
<dbReference type="Gene3D" id="3.40.50.720">
    <property type="entry name" value="NAD(P)-binding Rossmann-like Domain"/>
    <property type="match status" value="1"/>
</dbReference>
<dbReference type="InterPro" id="IPR057326">
    <property type="entry name" value="KR_dom"/>
</dbReference>
<evidence type="ECO:0000256" key="2">
    <source>
        <dbReference type="ARBA" id="ARBA00023002"/>
    </source>
</evidence>
<dbReference type="SMART" id="SM00822">
    <property type="entry name" value="PKS_KR"/>
    <property type="match status" value="1"/>
</dbReference>
<evidence type="ECO:0000259" key="3">
    <source>
        <dbReference type="SMART" id="SM00822"/>
    </source>
</evidence>
<evidence type="ECO:0000313" key="5">
    <source>
        <dbReference type="Proteomes" id="UP001551695"/>
    </source>
</evidence>
<dbReference type="PRINTS" id="PR00080">
    <property type="entry name" value="SDRFAMILY"/>
</dbReference>
<feature type="domain" description="Ketoreductase" evidence="3">
    <location>
        <begin position="2"/>
        <end position="184"/>
    </location>
</feature>
<dbReference type="InterPro" id="IPR036291">
    <property type="entry name" value="NAD(P)-bd_dom_sf"/>
</dbReference>
<reference evidence="4 5" key="1">
    <citation type="submission" date="2024-06" db="EMBL/GenBank/DDBJ databases">
        <title>The Natural Products Discovery Center: Release of the First 8490 Sequenced Strains for Exploring Actinobacteria Biosynthetic Diversity.</title>
        <authorList>
            <person name="Kalkreuter E."/>
            <person name="Kautsar S.A."/>
            <person name="Yang D."/>
            <person name="Bader C.D."/>
            <person name="Teijaro C.N."/>
            <person name="Fluegel L."/>
            <person name="Davis C.M."/>
            <person name="Simpson J.R."/>
            <person name="Lauterbach L."/>
            <person name="Steele A.D."/>
            <person name="Gui C."/>
            <person name="Meng S."/>
            <person name="Li G."/>
            <person name="Viehrig K."/>
            <person name="Ye F."/>
            <person name="Su P."/>
            <person name="Kiefer A.F."/>
            <person name="Nichols A."/>
            <person name="Cepeda A.J."/>
            <person name="Yan W."/>
            <person name="Fan B."/>
            <person name="Jiang Y."/>
            <person name="Adhikari A."/>
            <person name="Zheng C.-J."/>
            <person name="Schuster L."/>
            <person name="Cowan T.M."/>
            <person name="Smanski M.J."/>
            <person name="Chevrette M.G."/>
            <person name="De Carvalho L.P.S."/>
            <person name="Shen B."/>
        </authorList>
    </citation>
    <scope>NUCLEOTIDE SEQUENCE [LARGE SCALE GENOMIC DNA]</scope>
    <source>
        <strain evidence="4 5">NPDC050403</strain>
    </source>
</reference>
<name>A0ABV3FRD9_9NOCA</name>
<sequence length="241" mass="24972">MPVAIVTGGSRGIGRAIAQRLGSDGVSVVVNYHTDRDAAEQVVTHIEAAGGRAVAEQADVADPPSLRGLFDIAEQRFGGLDILVNNVGTARFGPIAETTDEDFDHTFAVNTKATFVALREAANRLRDNGRIVLVSSGVTATHRPDSGIYGASKAAGEELVRVIARELGSRGITANSVLPGVTRTEALVAATTASATDSVVRQTPLGRMGEPDDIADIVAFLTSDAARWITGATVHAGGGLF</sequence>
<dbReference type="SUPFAM" id="SSF51735">
    <property type="entry name" value="NAD(P)-binding Rossmann-fold domains"/>
    <property type="match status" value="1"/>
</dbReference>